<protein>
    <recommendedName>
        <fullName evidence="3">Antitoxin Xre/MbcA/ParS-like toxin-binding domain-containing protein</fullName>
    </recommendedName>
</protein>
<keyword evidence="2" id="KW-1185">Reference proteome</keyword>
<dbReference type="RefSeq" id="WP_380034328.1">
    <property type="nucleotide sequence ID" value="NZ_JBHSHB010000021.1"/>
</dbReference>
<comment type="caution">
    <text evidence="1">The sequence shown here is derived from an EMBL/GenBank/DDBJ whole genome shotgun (WGS) entry which is preliminary data.</text>
</comment>
<sequence>MEKLEQYYKGDDSWNKYSSIFGEDWTDSDFQKELLVLVNNQIDLAKVIYYHNTENSINWLNSKVPALNYLTPLECLKDIELTKRLKVCLMRIK</sequence>
<organism evidence="1 2">
    <name type="scientific">Dokdonia genika</name>
    <dbReference type="NCBI Taxonomy" id="308113"/>
    <lineage>
        <taxon>Bacteria</taxon>
        <taxon>Pseudomonadati</taxon>
        <taxon>Bacteroidota</taxon>
        <taxon>Flavobacteriia</taxon>
        <taxon>Flavobacteriales</taxon>
        <taxon>Flavobacteriaceae</taxon>
        <taxon>Dokdonia</taxon>
    </lineage>
</organism>
<name>A0ABV9LBJ0_9FLAO</name>
<reference evidence="2" key="1">
    <citation type="journal article" date="2019" name="Int. J. Syst. Evol. Microbiol.">
        <title>The Global Catalogue of Microorganisms (GCM) 10K type strain sequencing project: providing services to taxonomists for standard genome sequencing and annotation.</title>
        <authorList>
            <consortium name="The Broad Institute Genomics Platform"/>
            <consortium name="The Broad Institute Genome Sequencing Center for Infectious Disease"/>
            <person name="Wu L."/>
            <person name="Ma J."/>
        </authorList>
    </citation>
    <scope>NUCLEOTIDE SEQUENCE [LARGE SCALE GENOMIC DNA]</scope>
    <source>
        <strain evidence="2">CGMCC 4.7427</strain>
    </source>
</reference>
<proteinExistence type="predicted"/>
<evidence type="ECO:0000313" key="2">
    <source>
        <dbReference type="Proteomes" id="UP001595878"/>
    </source>
</evidence>
<accession>A0ABV9LBJ0</accession>
<dbReference type="Proteomes" id="UP001595878">
    <property type="component" value="Unassembled WGS sequence"/>
</dbReference>
<evidence type="ECO:0008006" key="3">
    <source>
        <dbReference type="Google" id="ProtNLM"/>
    </source>
</evidence>
<evidence type="ECO:0000313" key="1">
    <source>
        <dbReference type="EMBL" id="MFC4690935.1"/>
    </source>
</evidence>
<gene>
    <name evidence="1" type="ORF">ACFO5T_10890</name>
</gene>
<dbReference type="EMBL" id="JBHSHB010000021">
    <property type="protein sequence ID" value="MFC4690935.1"/>
    <property type="molecule type" value="Genomic_DNA"/>
</dbReference>